<organism evidence="2 3">
    <name type="scientific">Ramlibacter albus</name>
    <dbReference type="NCBI Taxonomy" id="2079448"/>
    <lineage>
        <taxon>Bacteria</taxon>
        <taxon>Pseudomonadati</taxon>
        <taxon>Pseudomonadota</taxon>
        <taxon>Betaproteobacteria</taxon>
        <taxon>Burkholderiales</taxon>
        <taxon>Comamonadaceae</taxon>
        <taxon>Ramlibacter</taxon>
    </lineage>
</organism>
<accession>A0A923MEE4</accession>
<reference evidence="2" key="1">
    <citation type="submission" date="2020-08" db="EMBL/GenBank/DDBJ databases">
        <title>Ramlibacter sp. GTP1 16S ribosomal RNA gene genome sequencing and assembly.</title>
        <authorList>
            <person name="Kang M."/>
        </authorList>
    </citation>
    <scope>NUCLEOTIDE SEQUENCE</scope>
    <source>
        <strain evidence="2">GTP1</strain>
    </source>
</reference>
<gene>
    <name evidence="2" type="ORF">H8R02_29260</name>
</gene>
<dbReference type="AlphaFoldDB" id="A0A923MEE4"/>
<feature type="region of interest" description="Disordered" evidence="1">
    <location>
        <begin position="1"/>
        <end position="28"/>
    </location>
</feature>
<feature type="compositionally biased region" description="Polar residues" evidence="1">
    <location>
        <begin position="1"/>
        <end position="12"/>
    </location>
</feature>
<protein>
    <submittedName>
        <fullName evidence="2">Uncharacterized protein</fullName>
    </submittedName>
</protein>
<proteinExistence type="predicted"/>
<keyword evidence="3" id="KW-1185">Reference proteome</keyword>
<name>A0A923MEE4_9BURK</name>
<evidence type="ECO:0000313" key="2">
    <source>
        <dbReference type="EMBL" id="MBC5768586.1"/>
    </source>
</evidence>
<dbReference type="EMBL" id="JACORU010000019">
    <property type="protein sequence ID" value="MBC5768586.1"/>
    <property type="molecule type" value="Genomic_DNA"/>
</dbReference>
<evidence type="ECO:0000313" key="3">
    <source>
        <dbReference type="Proteomes" id="UP000596827"/>
    </source>
</evidence>
<sequence length="53" mass="5862">MQQPDPTENHGTSQEDEPTPAASQDKVLEETARLAREGLKQLESDPKERKTGS</sequence>
<evidence type="ECO:0000256" key="1">
    <source>
        <dbReference type="SAM" id="MobiDB-lite"/>
    </source>
</evidence>
<dbReference type="Proteomes" id="UP000596827">
    <property type="component" value="Unassembled WGS sequence"/>
</dbReference>
<dbReference type="RefSeq" id="WP_187085451.1">
    <property type="nucleotide sequence ID" value="NZ_JACORU010000019.1"/>
</dbReference>
<comment type="caution">
    <text evidence="2">The sequence shown here is derived from an EMBL/GenBank/DDBJ whole genome shotgun (WGS) entry which is preliminary data.</text>
</comment>